<evidence type="ECO:0000256" key="2">
    <source>
        <dbReference type="ARBA" id="ARBA00004651"/>
    </source>
</evidence>
<feature type="domain" description="Peptidase M48" evidence="13">
    <location>
        <begin position="77"/>
        <end position="302"/>
    </location>
</feature>
<evidence type="ECO:0000256" key="10">
    <source>
        <dbReference type="ARBA" id="ARBA00023049"/>
    </source>
</evidence>
<keyword evidence="7" id="KW-0378">Hydrolase</keyword>
<keyword evidence="9 12" id="KW-1133">Transmembrane helix</keyword>
<evidence type="ECO:0000256" key="4">
    <source>
        <dbReference type="ARBA" id="ARBA00022670"/>
    </source>
</evidence>
<keyword evidence="5 12" id="KW-0812">Transmembrane</keyword>
<evidence type="ECO:0000256" key="11">
    <source>
        <dbReference type="ARBA" id="ARBA00023136"/>
    </source>
</evidence>
<proteinExistence type="predicted"/>
<dbReference type="RefSeq" id="WP_137093137.1">
    <property type="nucleotide sequence ID" value="NZ_SWMS01000001.1"/>
</dbReference>
<comment type="cofactor">
    <cofactor evidence="1">
        <name>Zn(2+)</name>
        <dbReference type="ChEBI" id="CHEBI:29105"/>
    </cofactor>
</comment>
<sequence length="637" mass="67597">MRGSVRAFFAVLLLALFPFFVLALGVGGVVAGLTIGHRAGMYVAILAAGMMLALGLALAQALRTRLEPPSGPVLTRQEQPGLWRLVDELAAQAQTRSPDEIVLVGEINAAVREDARALGLKEGKRYMMIGLPLLAGLNVTELRSVLAHELGHYGGGHTRLLAVSYRGAETLGLTVSRLDSGPARWILGAYAWLYAVVSRSANRAQELQADAYSVAAAGSEAAASALRKIATMDLLWEAYGERFLGLPSLAGRTPDILLGFRNFLDHPQQRRIVAEIEPKVLDNQPSSLFDSHPTIRRRIEKIGAMPAPPARPDQRPAWTVLADPARVVPAAEARLYIKGELGPRASWSEIVRIAGAASAARGAELLAGAGRESRAAPGGTLGELLAAIQHGRIDQLMSPLLEDGGNPEQAREGLVELLGDVIVCALIAQRRAHHELSWGGGRLITGPQGELKVTELVAPAVRNPALVPQFAQRLTALGVRMDFVRRPTAAPPRPAHPAGGAEPQLVGVAPEVMAFKKNWDVLVFDAGLLLVPLKAGKLAGQSLAGAVGQGGHAQRKRVTGLLELGQAELFGQPGVRWLPTGTVLGGDRKKFLTGGGKIALRFAGGETATLRTQHDGGYESLTRFLDTVPRGQPVGSR</sequence>
<keyword evidence="6" id="KW-0479">Metal-binding</keyword>
<keyword evidence="15" id="KW-1185">Reference proteome</keyword>
<keyword evidence="3" id="KW-1003">Cell membrane</keyword>
<comment type="caution">
    <text evidence="14">The sequence shown here is derived from an EMBL/GenBank/DDBJ whole genome shotgun (WGS) entry which is preliminary data.</text>
</comment>
<evidence type="ECO:0000256" key="12">
    <source>
        <dbReference type="SAM" id="Phobius"/>
    </source>
</evidence>
<accession>A0ABY2SCN0</accession>
<evidence type="ECO:0000256" key="7">
    <source>
        <dbReference type="ARBA" id="ARBA00022801"/>
    </source>
</evidence>
<dbReference type="Pfam" id="PF01435">
    <property type="entry name" value="Peptidase_M48"/>
    <property type="match status" value="1"/>
</dbReference>
<organism evidence="14 15">
    <name type="scientific">Prauserella endophytica</name>
    <dbReference type="NCBI Taxonomy" id="1592324"/>
    <lineage>
        <taxon>Bacteria</taxon>
        <taxon>Bacillati</taxon>
        <taxon>Actinomycetota</taxon>
        <taxon>Actinomycetes</taxon>
        <taxon>Pseudonocardiales</taxon>
        <taxon>Pseudonocardiaceae</taxon>
        <taxon>Prauserella</taxon>
        <taxon>Prauserella coralliicola group</taxon>
    </lineage>
</organism>
<evidence type="ECO:0000313" key="14">
    <source>
        <dbReference type="EMBL" id="TKG73557.1"/>
    </source>
</evidence>
<dbReference type="CDD" id="cd07328">
    <property type="entry name" value="M48_Ste24p_like"/>
    <property type="match status" value="1"/>
</dbReference>
<evidence type="ECO:0000259" key="13">
    <source>
        <dbReference type="Pfam" id="PF01435"/>
    </source>
</evidence>
<gene>
    <name evidence="14" type="ORF">FCN18_03105</name>
</gene>
<keyword evidence="4" id="KW-0645">Protease</keyword>
<evidence type="ECO:0000256" key="1">
    <source>
        <dbReference type="ARBA" id="ARBA00001947"/>
    </source>
</evidence>
<dbReference type="Proteomes" id="UP000309992">
    <property type="component" value="Unassembled WGS sequence"/>
</dbReference>
<dbReference type="Gene3D" id="3.30.2010.10">
    <property type="entry name" value="Metalloproteases ('zincins'), catalytic domain"/>
    <property type="match status" value="1"/>
</dbReference>
<dbReference type="InterPro" id="IPR050083">
    <property type="entry name" value="HtpX_protease"/>
</dbReference>
<dbReference type="PANTHER" id="PTHR43221">
    <property type="entry name" value="PROTEASE HTPX"/>
    <property type="match status" value="1"/>
</dbReference>
<evidence type="ECO:0000256" key="9">
    <source>
        <dbReference type="ARBA" id="ARBA00022989"/>
    </source>
</evidence>
<comment type="subcellular location">
    <subcellularLocation>
        <location evidence="2">Cell membrane</location>
        <topology evidence="2">Multi-pass membrane protein</topology>
    </subcellularLocation>
</comment>
<dbReference type="PANTHER" id="PTHR43221:SF1">
    <property type="entry name" value="PROTEASE HTPX"/>
    <property type="match status" value="1"/>
</dbReference>
<evidence type="ECO:0000313" key="15">
    <source>
        <dbReference type="Proteomes" id="UP000309992"/>
    </source>
</evidence>
<keyword evidence="10" id="KW-0482">Metalloprotease</keyword>
<evidence type="ECO:0000256" key="3">
    <source>
        <dbReference type="ARBA" id="ARBA00022475"/>
    </source>
</evidence>
<reference evidence="14 15" key="1">
    <citation type="journal article" date="2015" name="Antonie Van Leeuwenhoek">
        <title>Prauserella endophytica sp. nov., an endophytic actinobacterium isolated from Tamarix taklamakanensis.</title>
        <authorList>
            <person name="Liu J.M."/>
            <person name="Habden X."/>
            <person name="Guo L."/>
            <person name="Tuo L."/>
            <person name="Jiang Z.K."/>
            <person name="Liu S.W."/>
            <person name="Liu X.F."/>
            <person name="Chen L."/>
            <person name="Li R.F."/>
            <person name="Zhang Y.Q."/>
            <person name="Sun C.H."/>
        </authorList>
    </citation>
    <scope>NUCLEOTIDE SEQUENCE [LARGE SCALE GENOMIC DNA]</scope>
    <source>
        <strain evidence="14 15">CGMCC 4.7182</strain>
    </source>
</reference>
<feature type="transmembrane region" description="Helical" evidence="12">
    <location>
        <begin position="41"/>
        <end position="59"/>
    </location>
</feature>
<dbReference type="InterPro" id="IPR001915">
    <property type="entry name" value="Peptidase_M48"/>
</dbReference>
<evidence type="ECO:0000256" key="5">
    <source>
        <dbReference type="ARBA" id="ARBA00022692"/>
    </source>
</evidence>
<name>A0ABY2SCN0_9PSEU</name>
<evidence type="ECO:0000256" key="8">
    <source>
        <dbReference type="ARBA" id="ARBA00022833"/>
    </source>
</evidence>
<dbReference type="EMBL" id="SWMS01000001">
    <property type="protein sequence ID" value="TKG73557.1"/>
    <property type="molecule type" value="Genomic_DNA"/>
</dbReference>
<keyword evidence="8" id="KW-0862">Zinc</keyword>
<evidence type="ECO:0000256" key="6">
    <source>
        <dbReference type="ARBA" id="ARBA00022723"/>
    </source>
</evidence>
<keyword evidence="11 12" id="KW-0472">Membrane</keyword>
<protein>
    <submittedName>
        <fullName evidence="14">Peptidase M48 Ste24p</fullName>
    </submittedName>
</protein>